<evidence type="ECO:0000259" key="2">
    <source>
        <dbReference type="Pfam" id="PF00345"/>
    </source>
</evidence>
<dbReference type="Proteomes" id="UP000549052">
    <property type="component" value="Unassembled WGS sequence"/>
</dbReference>
<dbReference type="Pfam" id="PF00345">
    <property type="entry name" value="PapD_N"/>
    <property type="match status" value="1"/>
</dbReference>
<dbReference type="InterPro" id="IPR008962">
    <property type="entry name" value="PapD-like_sf"/>
</dbReference>
<dbReference type="EMBL" id="JACGXN010000009">
    <property type="protein sequence ID" value="MBA8880827.1"/>
    <property type="molecule type" value="Genomic_DNA"/>
</dbReference>
<reference evidence="3 4" key="1">
    <citation type="submission" date="2020-07" db="EMBL/GenBank/DDBJ databases">
        <title>Genomic Encyclopedia of Type Strains, Phase IV (KMG-V): Genome sequencing to study the core and pangenomes of soil and plant-associated prokaryotes.</title>
        <authorList>
            <person name="Whitman W."/>
        </authorList>
    </citation>
    <scope>NUCLEOTIDE SEQUENCE [LARGE SCALE GENOMIC DNA]</scope>
    <source>
        <strain evidence="3 4">AN3</strain>
    </source>
</reference>
<dbReference type="PANTHER" id="PTHR30251:SF4">
    <property type="entry name" value="SLR1668 PROTEIN"/>
    <property type="match status" value="1"/>
</dbReference>
<feature type="chain" id="PRO_5032841274" evidence="1">
    <location>
        <begin position="24"/>
        <end position="239"/>
    </location>
</feature>
<gene>
    <name evidence="3" type="ORF">FHW16_004552</name>
</gene>
<protein>
    <submittedName>
        <fullName evidence="3">Fimbrial chaperone protein</fullName>
    </submittedName>
</protein>
<dbReference type="Gene3D" id="2.60.40.10">
    <property type="entry name" value="Immunoglobulins"/>
    <property type="match status" value="1"/>
</dbReference>
<dbReference type="AlphaFoldDB" id="A0A839EWQ1"/>
<dbReference type="InterPro" id="IPR050643">
    <property type="entry name" value="Periplasmic_pilus_chap"/>
</dbReference>
<dbReference type="GO" id="GO:0030288">
    <property type="term" value="C:outer membrane-bounded periplasmic space"/>
    <property type="evidence" value="ECO:0007669"/>
    <property type="project" value="InterPro"/>
</dbReference>
<dbReference type="InterPro" id="IPR013783">
    <property type="entry name" value="Ig-like_fold"/>
</dbReference>
<keyword evidence="1" id="KW-0732">Signal</keyword>
<dbReference type="SUPFAM" id="SSF49354">
    <property type="entry name" value="PapD-like"/>
    <property type="match status" value="1"/>
</dbReference>
<accession>A0A839EWQ1</accession>
<sequence>MRSMLKGIGAMGLFMLICGAADAASLRVAPTSLDLTAPGSAAVLTLTNEAKRPINVQLRVFRWTQVNGVEQLEPTNDVVVSPPSTALPGNKDYLVRVIRVSKKPVAGEESYRVFVDELPDPSRRKAGTVTLVMRYSVPVFFKGADAAAPKVAWTIKRSGNGLVLAARNSGDVRLRLSDVQLMQGGREVGARKGLVGYVLGGASMQWPLGGGKAVSGGPLALKAQSDSGPLDVSVAVSGR</sequence>
<evidence type="ECO:0000313" key="4">
    <source>
        <dbReference type="Proteomes" id="UP000549052"/>
    </source>
</evidence>
<feature type="signal peptide" evidence="1">
    <location>
        <begin position="1"/>
        <end position="23"/>
    </location>
</feature>
<name>A0A839EWQ1_9HYPH</name>
<comment type="caution">
    <text evidence="3">The sequence shown here is derived from an EMBL/GenBank/DDBJ whole genome shotgun (WGS) entry which is preliminary data.</text>
</comment>
<dbReference type="PANTHER" id="PTHR30251">
    <property type="entry name" value="PILUS ASSEMBLY CHAPERONE"/>
    <property type="match status" value="1"/>
</dbReference>
<dbReference type="InterPro" id="IPR016147">
    <property type="entry name" value="Pili_assmbl_chaperone_N"/>
</dbReference>
<proteinExistence type="predicted"/>
<feature type="domain" description="Pili assembly chaperone N-terminal" evidence="2">
    <location>
        <begin position="26"/>
        <end position="142"/>
    </location>
</feature>
<organism evidence="3 4">
    <name type="scientific">Phyllobacterium myrsinacearum</name>
    <dbReference type="NCBI Taxonomy" id="28101"/>
    <lineage>
        <taxon>Bacteria</taxon>
        <taxon>Pseudomonadati</taxon>
        <taxon>Pseudomonadota</taxon>
        <taxon>Alphaproteobacteria</taxon>
        <taxon>Hyphomicrobiales</taxon>
        <taxon>Phyllobacteriaceae</taxon>
        <taxon>Phyllobacterium</taxon>
    </lineage>
</organism>
<dbReference type="RefSeq" id="WP_182551450.1">
    <property type="nucleotide sequence ID" value="NZ_JACGXN010000009.1"/>
</dbReference>
<evidence type="ECO:0000313" key="3">
    <source>
        <dbReference type="EMBL" id="MBA8880827.1"/>
    </source>
</evidence>
<keyword evidence="4" id="KW-1185">Reference proteome</keyword>
<dbReference type="GO" id="GO:0071555">
    <property type="term" value="P:cell wall organization"/>
    <property type="evidence" value="ECO:0007669"/>
    <property type="project" value="InterPro"/>
</dbReference>
<evidence type="ECO:0000256" key="1">
    <source>
        <dbReference type="SAM" id="SignalP"/>
    </source>
</evidence>